<dbReference type="InterPro" id="IPR017441">
    <property type="entry name" value="Protein_kinase_ATP_BS"/>
</dbReference>
<evidence type="ECO:0000256" key="4">
    <source>
        <dbReference type="ARBA" id="ARBA00022840"/>
    </source>
</evidence>
<dbReference type="Proteomes" id="UP000318741">
    <property type="component" value="Chromosome"/>
</dbReference>
<dbReference type="PROSITE" id="PS00107">
    <property type="entry name" value="PROTEIN_KINASE_ATP"/>
    <property type="match status" value="1"/>
</dbReference>
<dbReference type="EC" id="2.7.11.1" evidence="8"/>
<evidence type="ECO:0000256" key="1">
    <source>
        <dbReference type="ARBA" id="ARBA00022679"/>
    </source>
</evidence>
<feature type="region of interest" description="Disordered" evidence="6">
    <location>
        <begin position="1"/>
        <end position="63"/>
    </location>
</feature>
<dbReference type="Gene3D" id="3.30.200.20">
    <property type="entry name" value="Phosphorylase Kinase, domain 1"/>
    <property type="match status" value="1"/>
</dbReference>
<proteinExistence type="predicted"/>
<evidence type="ECO:0000259" key="7">
    <source>
        <dbReference type="PROSITE" id="PS50011"/>
    </source>
</evidence>
<keyword evidence="2 5" id="KW-0547">Nucleotide-binding</keyword>
<keyword evidence="3 8" id="KW-0418">Kinase</keyword>
<evidence type="ECO:0000256" key="2">
    <source>
        <dbReference type="ARBA" id="ARBA00022741"/>
    </source>
</evidence>
<dbReference type="PANTHER" id="PTHR43289">
    <property type="entry name" value="MITOGEN-ACTIVATED PROTEIN KINASE KINASE KINASE 20-RELATED"/>
    <property type="match status" value="1"/>
</dbReference>
<name>A0A517P3Z8_9PLAN</name>
<dbReference type="GO" id="GO:0004674">
    <property type="term" value="F:protein serine/threonine kinase activity"/>
    <property type="evidence" value="ECO:0007669"/>
    <property type="project" value="UniProtKB-EC"/>
</dbReference>
<protein>
    <submittedName>
        <fullName evidence="8">Serine/threonine-protein kinase PknB</fullName>
        <ecNumber evidence="8">2.7.11.1</ecNumber>
    </submittedName>
</protein>
<keyword evidence="4 5" id="KW-0067">ATP-binding</keyword>
<evidence type="ECO:0000256" key="5">
    <source>
        <dbReference type="PROSITE-ProRule" id="PRU10141"/>
    </source>
</evidence>
<feature type="region of interest" description="Disordered" evidence="6">
    <location>
        <begin position="391"/>
        <end position="411"/>
    </location>
</feature>
<reference evidence="8 9" key="1">
    <citation type="submission" date="2019-02" db="EMBL/GenBank/DDBJ databases">
        <title>Deep-cultivation of Planctomycetes and their phenomic and genomic characterization uncovers novel biology.</title>
        <authorList>
            <person name="Wiegand S."/>
            <person name="Jogler M."/>
            <person name="Boedeker C."/>
            <person name="Pinto D."/>
            <person name="Vollmers J."/>
            <person name="Rivas-Marin E."/>
            <person name="Kohn T."/>
            <person name="Peeters S.H."/>
            <person name="Heuer A."/>
            <person name="Rast P."/>
            <person name="Oberbeckmann S."/>
            <person name="Bunk B."/>
            <person name="Jeske O."/>
            <person name="Meyerdierks A."/>
            <person name="Storesund J.E."/>
            <person name="Kallscheuer N."/>
            <person name="Luecker S."/>
            <person name="Lage O.M."/>
            <person name="Pohl T."/>
            <person name="Merkel B.J."/>
            <person name="Hornburger P."/>
            <person name="Mueller R.-W."/>
            <person name="Bruemmer F."/>
            <person name="Labrenz M."/>
            <person name="Spormann A.M."/>
            <person name="Op den Camp H."/>
            <person name="Overmann J."/>
            <person name="Amann R."/>
            <person name="Jetten M.S.M."/>
            <person name="Mascher T."/>
            <person name="Medema M.H."/>
            <person name="Devos D.P."/>
            <person name="Kaster A.-K."/>
            <person name="Ovreas L."/>
            <person name="Rohde M."/>
            <person name="Galperin M.Y."/>
            <person name="Jogler C."/>
        </authorList>
    </citation>
    <scope>NUCLEOTIDE SEQUENCE [LARGE SCALE GENOMIC DNA]</scope>
    <source>
        <strain evidence="8 9">CA12</strain>
    </source>
</reference>
<dbReference type="InterPro" id="IPR010496">
    <property type="entry name" value="AL/BT2_dom"/>
</dbReference>
<gene>
    <name evidence="8" type="primary">pknB_2</name>
    <name evidence="8" type="ORF">CA12_01800</name>
</gene>
<dbReference type="Pfam" id="PF00069">
    <property type="entry name" value="Pkinase"/>
    <property type="match status" value="1"/>
</dbReference>
<feature type="region of interest" description="Disordered" evidence="6">
    <location>
        <begin position="464"/>
        <end position="494"/>
    </location>
</feature>
<evidence type="ECO:0000256" key="6">
    <source>
        <dbReference type="SAM" id="MobiDB-lite"/>
    </source>
</evidence>
<dbReference type="PANTHER" id="PTHR43289:SF6">
    <property type="entry name" value="SERINE_THREONINE-PROTEIN KINASE NEKL-3"/>
    <property type="match status" value="1"/>
</dbReference>
<evidence type="ECO:0000256" key="3">
    <source>
        <dbReference type="ARBA" id="ARBA00022777"/>
    </source>
</evidence>
<dbReference type="Pfam" id="PF06439">
    <property type="entry name" value="3keto-disac_hyd"/>
    <property type="match status" value="1"/>
</dbReference>
<dbReference type="SUPFAM" id="SSF56112">
    <property type="entry name" value="Protein kinase-like (PK-like)"/>
    <property type="match status" value="1"/>
</dbReference>
<dbReference type="EMBL" id="CP036265">
    <property type="protein sequence ID" value="QDT14112.1"/>
    <property type="molecule type" value="Genomic_DNA"/>
</dbReference>
<keyword evidence="9" id="KW-1185">Reference proteome</keyword>
<dbReference type="CDD" id="cd14014">
    <property type="entry name" value="STKc_PknB_like"/>
    <property type="match status" value="1"/>
</dbReference>
<dbReference type="PROSITE" id="PS00108">
    <property type="entry name" value="PROTEIN_KINASE_ST"/>
    <property type="match status" value="1"/>
</dbReference>
<evidence type="ECO:0000313" key="8">
    <source>
        <dbReference type="EMBL" id="QDT14112.1"/>
    </source>
</evidence>
<feature type="region of interest" description="Disordered" evidence="6">
    <location>
        <begin position="901"/>
        <end position="921"/>
    </location>
</feature>
<feature type="compositionally biased region" description="Polar residues" evidence="6">
    <location>
        <begin position="22"/>
        <end position="31"/>
    </location>
</feature>
<sequence length="921" mass="98415">MPQRPPSSAGERPGHRTVERGASQTVWNGSPPTDEPTAESTGNSASEPGADSAGSDPPADPAMKATTAAGALRTVLSGNETLPFDPNSDGPVLPGEGEFADGELAFGRYRIQRELGRGGMGAVYLARDEQLDRDVALKIPSAAAAADPEQTERFLREARAAATLRHPNLCPIHDAGQVPGESGAGQLFITMAYLPGQSLKDALHGPQPVRSAVRLIGKLADAMAHAHDHGVIHRDLKPGNVMLDEKGRPHITDFGLARREADDALVTQTGATLGTPAYMSPEQILGDPAQVGPRADVYALGVMLYELLTGRLPYEGTVTAVLGKALTEDPPPPRALRDEVDPHLEAIWKRMTARPLSERYGSMREVREALAGYLKDGPQSILADRIAGRPPAAAPTLPLSPQCDRQPDRKRTAATWTRRLRWGLAAAALALLGVVTVVDRLPDGWLQTVTINVPSEGAALSADNAAGGGAGSSGEGGASGGDGEVLPASLTDSEPDADGWVDLLNGRDLAGWTLIPPETWSVQFGELVADFPAGRDAPIFAAPPPERLPQDYELDLEFLPSPEAELKVRVRRVNDGSARDDDSVYATLGDPGVERWGFLSARVALRGDAEYLAREPMHRARTAAWEAIDAADGWQRVRLQVRDDVASLSVNGVDMGSLADAYMARGRVLRLDVDRNPPEGPATVRFRSLRFRPLDPDGGLENLPTPPADDPGWVELFDGETLDGWEGDRDLWSVEDGLLVGMLPAVRGERIAVLTHERPFGDALVRIAYEPHDWYFHGLLVRLPSEGKDGLMVHTYNGYPASMGGKFRRMDGRHGPPTVSTPNSHVAYRAMADNGEPAGYDVLEARVVGDEVASARNGVPIDKESVPGLPERGQIGLRIASTSSGPSGMRIRSIRVFPLNDPEPTVADPTVADLPSADLGE</sequence>
<dbReference type="GO" id="GO:0005524">
    <property type="term" value="F:ATP binding"/>
    <property type="evidence" value="ECO:0007669"/>
    <property type="project" value="UniProtKB-UniRule"/>
</dbReference>
<dbReference type="InterPro" id="IPR000719">
    <property type="entry name" value="Prot_kinase_dom"/>
</dbReference>
<accession>A0A517P3Z8</accession>
<organism evidence="8 9">
    <name type="scientific">Alienimonas californiensis</name>
    <dbReference type="NCBI Taxonomy" id="2527989"/>
    <lineage>
        <taxon>Bacteria</taxon>
        <taxon>Pseudomonadati</taxon>
        <taxon>Planctomycetota</taxon>
        <taxon>Planctomycetia</taxon>
        <taxon>Planctomycetales</taxon>
        <taxon>Planctomycetaceae</taxon>
        <taxon>Alienimonas</taxon>
    </lineage>
</organism>
<dbReference type="AlphaFoldDB" id="A0A517P3Z8"/>
<keyword evidence="1 8" id="KW-0808">Transferase</keyword>
<dbReference type="PROSITE" id="PS50011">
    <property type="entry name" value="PROTEIN_KINASE_DOM"/>
    <property type="match status" value="1"/>
</dbReference>
<evidence type="ECO:0000313" key="9">
    <source>
        <dbReference type="Proteomes" id="UP000318741"/>
    </source>
</evidence>
<feature type="compositionally biased region" description="Gly residues" evidence="6">
    <location>
        <begin position="466"/>
        <end position="483"/>
    </location>
</feature>
<dbReference type="SMART" id="SM00220">
    <property type="entry name" value="S_TKc"/>
    <property type="match status" value="1"/>
</dbReference>
<dbReference type="Gene3D" id="1.10.510.10">
    <property type="entry name" value="Transferase(Phosphotransferase) domain 1"/>
    <property type="match status" value="1"/>
</dbReference>
<dbReference type="GO" id="GO:0016787">
    <property type="term" value="F:hydrolase activity"/>
    <property type="evidence" value="ECO:0007669"/>
    <property type="project" value="InterPro"/>
</dbReference>
<feature type="domain" description="Protein kinase" evidence="7">
    <location>
        <begin position="109"/>
        <end position="374"/>
    </location>
</feature>
<dbReference type="Gene3D" id="2.60.120.560">
    <property type="entry name" value="Exo-inulinase, domain 1"/>
    <property type="match status" value="2"/>
</dbReference>
<feature type="binding site" evidence="5">
    <location>
        <position position="138"/>
    </location>
    <ligand>
        <name>ATP</name>
        <dbReference type="ChEBI" id="CHEBI:30616"/>
    </ligand>
</feature>
<dbReference type="InterPro" id="IPR011009">
    <property type="entry name" value="Kinase-like_dom_sf"/>
</dbReference>
<dbReference type="InterPro" id="IPR008271">
    <property type="entry name" value="Ser/Thr_kinase_AS"/>
</dbReference>
<dbReference type="KEGG" id="acaf:CA12_01800"/>